<evidence type="ECO:0000256" key="1">
    <source>
        <dbReference type="SAM" id="MobiDB-lite"/>
    </source>
</evidence>
<protein>
    <submittedName>
        <fullName evidence="3">NAD-dependent epimerase/dehydratase family protein</fullName>
    </submittedName>
</protein>
<dbReference type="EMBL" id="QOUI01000006">
    <property type="protein sequence ID" value="RCK69325.1"/>
    <property type="molecule type" value="Genomic_DNA"/>
</dbReference>
<gene>
    <name evidence="3" type="ORF">DT076_10520</name>
</gene>
<feature type="domain" description="NAD-dependent epimerase/dehydratase" evidence="2">
    <location>
        <begin position="43"/>
        <end position="79"/>
    </location>
</feature>
<dbReference type="AlphaFoldDB" id="A0A367YTV5"/>
<comment type="caution">
    <text evidence="3">The sequence shown here is derived from an EMBL/GenBank/DDBJ whole genome shotgun (WGS) entry which is preliminary data.</text>
</comment>
<dbReference type="Proteomes" id="UP000252770">
    <property type="component" value="Unassembled WGS sequence"/>
</dbReference>
<name>A0A367YTV5_9ACTN</name>
<evidence type="ECO:0000313" key="4">
    <source>
        <dbReference type="Proteomes" id="UP000252770"/>
    </source>
</evidence>
<accession>A0A367YTV5</accession>
<evidence type="ECO:0000313" key="3">
    <source>
        <dbReference type="EMBL" id="RCK69325.1"/>
    </source>
</evidence>
<organism evidence="3 4">
    <name type="scientific">Desertihabitans brevis</name>
    <dbReference type="NCBI Taxonomy" id="2268447"/>
    <lineage>
        <taxon>Bacteria</taxon>
        <taxon>Bacillati</taxon>
        <taxon>Actinomycetota</taxon>
        <taxon>Actinomycetes</taxon>
        <taxon>Propionibacteriales</taxon>
        <taxon>Propionibacteriaceae</taxon>
        <taxon>Desertihabitans</taxon>
    </lineage>
</organism>
<reference evidence="3 4" key="1">
    <citation type="submission" date="2018-07" db="EMBL/GenBank/DDBJ databases">
        <title>Desertimonas flava gen. nov. sp. nov.</title>
        <authorList>
            <person name="Liu S."/>
        </authorList>
    </citation>
    <scope>NUCLEOTIDE SEQUENCE [LARGE SCALE GENOMIC DNA]</scope>
    <source>
        <strain evidence="3 4">16Sb5-5</strain>
    </source>
</reference>
<sequence length="116" mass="12585">MRRRGHGRSPGLPGDPPDIGAPSVVRGLAHHGGRTLTTEERPVLVTGANGYLGTHTTAALLEQGHRVRAAVRTAERGAELQRDLRRAGVDPGGRLGWCPVRRPERAGQLVIRPWKR</sequence>
<proteinExistence type="predicted"/>
<evidence type="ECO:0000259" key="2">
    <source>
        <dbReference type="Pfam" id="PF01370"/>
    </source>
</evidence>
<keyword evidence="4" id="KW-1185">Reference proteome</keyword>
<dbReference type="InterPro" id="IPR036291">
    <property type="entry name" value="NAD(P)-bd_dom_sf"/>
</dbReference>
<feature type="region of interest" description="Disordered" evidence="1">
    <location>
        <begin position="1"/>
        <end position="25"/>
    </location>
</feature>
<dbReference type="Gene3D" id="3.40.50.720">
    <property type="entry name" value="NAD(P)-binding Rossmann-like Domain"/>
    <property type="match status" value="1"/>
</dbReference>
<dbReference type="InterPro" id="IPR001509">
    <property type="entry name" value="Epimerase_deHydtase"/>
</dbReference>
<dbReference type="Pfam" id="PF01370">
    <property type="entry name" value="Epimerase"/>
    <property type="match status" value="1"/>
</dbReference>
<dbReference type="SUPFAM" id="SSF51735">
    <property type="entry name" value="NAD(P)-binding Rossmann-fold domains"/>
    <property type="match status" value="1"/>
</dbReference>